<dbReference type="SMART" id="SM00895">
    <property type="entry name" value="FCD"/>
    <property type="match status" value="1"/>
</dbReference>
<evidence type="ECO:0000256" key="3">
    <source>
        <dbReference type="ARBA" id="ARBA00023163"/>
    </source>
</evidence>
<dbReference type="InterPro" id="IPR036388">
    <property type="entry name" value="WH-like_DNA-bd_sf"/>
</dbReference>
<dbReference type="AlphaFoldDB" id="A0AB39UK31"/>
<dbReference type="PANTHER" id="PTHR43537">
    <property type="entry name" value="TRANSCRIPTIONAL REGULATOR, GNTR FAMILY"/>
    <property type="match status" value="1"/>
</dbReference>
<protein>
    <submittedName>
        <fullName evidence="7">FCD domain-containing protein</fullName>
    </submittedName>
</protein>
<keyword evidence="1" id="KW-0805">Transcription regulation</keyword>
<dbReference type="EMBL" id="CP129682">
    <property type="protein sequence ID" value="XDS49211.1"/>
    <property type="molecule type" value="Genomic_DNA"/>
</dbReference>
<sequence length="264" mass="28845">MGNSEGPRTVGVSGGNAASPVGGDAGSTVSNGVASSPSSKHIPVAQELALDMIEGRWNGDRNLTLEDIQLRFQVSRTVAREVARLLSDVGAVTVRRRMGICPQPLDMWSSLNPVVIEWKLHSSRRREALLALTELRLAVEPVAAAKAAERAPIEIRSRMPVLAQEMRKAGESGRLDDFHTMDIEFHSLLLRYSGNDLFAALSDIVATILRGRVEIGMYPRRPQPEALDAHQEVAEGIWRGDPVAARQGMRRIVDEVDDAIARES</sequence>
<evidence type="ECO:0000256" key="4">
    <source>
        <dbReference type="SAM" id="MobiDB-lite"/>
    </source>
</evidence>
<keyword evidence="2" id="KW-0238">DNA-binding</keyword>
<evidence type="ECO:0000256" key="2">
    <source>
        <dbReference type="ARBA" id="ARBA00023125"/>
    </source>
</evidence>
<feature type="region of interest" description="Disordered" evidence="4">
    <location>
        <begin position="1"/>
        <end position="39"/>
    </location>
</feature>
<dbReference type="Gene3D" id="1.10.10.10">
    <property type="entry name" value="Winged helix-like DNA-binding domain superfamily/Winged helix DNA-binding domain"/>
    <property type="match status" value="1"/>
</dbReference>
<evidence type="ECO:0000259" key="5">
    <source>
        <dbReference type="SMART" id="SM00895"/>
    </source>
</evidence>
<dbReference type="KEGG" id="bfk:QN062_08635"/>
<dbReference type="InterPro" id="IPR036390">
    <property type="entry name" value="WH_DNA-bd_sf"/>
</dbReference>
<name>A0AB39UK31_9BIFI</name>
<evidence type="ECO:0000256" key="1">
    <source>
        <dbReference type="ARBA" id="ARBA00023015"/>
    </source>
</evidence>
<evidence type="ECO:0000313" key="6">
    <source>
        <dbReference type="EMBL" id="XDS46007.1"/>
    </source>
</evidence>
<dbReference type="RefSeq" id="WP_369341399.1">
    <property type="nucleotide sequence ID" value="NZ_CP129675.1"/>
</dbReference>
<dbReference type="Pfam" id="PF07729">
    <property type="entry name" value="FCD"/>
    <property type="match status" value="1"/>
</dbReference>
<feature type="domain" description="GntR C-terminal" evidence="5">
    <location>
        <begin position="131"/>
        <end position="255"/>
    </location>
</feature>
<gene>
    <name evidence="8" type="ORF">QN062_08635</name>
    <name evidence="7" type="ORF">QN216_02825</name>
    <name evidence="6" type="ORF">QN217_07620</name>
</gene>
<dbReference type="InterPro" id="IPR011711">
    <property type="entry name" value="GntR_C"/>
</dbReference>
<organism evidence="7">
    <name type="scientific">Bifidobacterium fermentum</name>
    <dbReference type="NCBI Taxonomy" id="3059035"/>
    <lineage>
        <taxon>Bacteria</taxon>
        <taxon>Bacillati</taxon>
        <taxon>Actinomycetota</taxon>
        <taxon>Actinomycetes</taxon>
        <taxon>Bifidobacteriales</taxon>
        <taxon>Bifidobacteriaceae</taxon>
        <taxon>Bifidobacterium</taxon>
    </lineage>
</organism>
<proteinExistence type="predicted"/>
<dbReference type="GO" id="GO:0003677">
    <property type="term" value="F:DNA binding"/>
    <property type="evidence" value="ECO:0007669"/>
    <property type="project" value="UniProtKB-KW"/>
</dbReference>
<dbReference type="Gene3D" id="1.20.120.530">
    <property type="entry name" value="GntR ligand-binding domain-like"/>
    <property type="match status" value="1"/>
</dbReference>
<accession>A0AB39UK31</accession>
<feature type="compositionally biased region" description="Polar residues" evidence="4">
    <location>
        <begin position="27"/>
        <end position="39"/>
    </location>
</feature>
<evidence type="ECO:0000313" key="7">
    <source>
        <dbReference type="EMBL" id="XDS49211.1"/>
    </source>
</evidence>
<dbReference type="EMBL" id="CP129675">
    <property type="protein sequence ID" value="XDS46007.1"/>
    <property type="molecule type" value="Genomic_DNA"/>
</dbReference>
<dbReference type="SUPFAM" id="SSF48008">
    <property type="entry name" value="GntR ligand-binding domain-like"/>
    <property type="match status" value="1"/>
</dbReference>
<evidence type="ECO:0000313" key="8">
    <source>
        <dbReference type="EMBL" id="XDS50435.1"/>
    </source>
</evidence>
<dbReference type="EMBL" id="CP129683">
    <property type="protein sequence ID" value="XDS50435.1"/>
    <property type="molecule type" value="Genomic_DNA"/>
</dbReference>
<dbReference type="InterPro" id="IPR008920">
    <property type="entry name" value="TF_FadR/GntR_C"/>
</dbReference>
<keyword evidence="3" id="KW-0804">Transcription</keyword>
<dbReference type="SUPFAM" id="SSF46785">
    <property type="entry name" value="Winged helix' DNA-binding domain"/>
    <property type="match status" value="1"/>
</dbReference>
<reference evidence="7" key="1">
    <citation type="submission" date="2023-07" db="EMBL/GenBank/DDBJ databases">
        <title>Bifidobacterium aquikefiriaerophilum sp. nov. and Bifidobacterium eccum sp. nov., isolated from water kefir.</title>
        <authorList>
            <person name="Breselge S."/>
            <person name="Bellassi P."/>
            <person name="Barcenilla C."/>
            <person name="Alvarez-Ordonez A."/>
            <person name="Morelli L."/>
            <person name="Cotter P.D."/>
        </authorList>
    </citation>
    <scope>NUCLEOTIDE SEQUENCE</scope>
    <source>
        <strain evidence="8">WK012_4_13</strain>
        <strain evidence="7">WK013_4_14</strain>
        <strain evidence="6">WK048_4_13</strain>
    </source>
</reference>
<dbReference type="PANTHER" id="PTHR43537:SF44">
    <property type="entry name" value="GNTR FAMILY REGULATORY PROTEIN"/>
    <property type="match status" value="1"/>
</dbReference>